<keyword evidence="3" id="KW-1185">Reference proteome</keyword>
<dbReference type="InterPro" id="IPR012341">
    <property type="entry name" value="6hp_glycosidase-like_sf"/>
</dbReference>
<evidence type="ECO:0000313" key="3">
    <source>
        <dbReference type="Proteomes" id="UP000007939"/>
    </source>
</evidence>
<dbReference type="PANTHER" id="PTHR33886:SF8">
    <property type="entry name" value="UNSATURATED RHAMNOGALACTURONAN HYDROLASE (EUROFUNG)"/>
    <property type="match status" value="1"/>
</dbReference>
<dbReference type="Proteomes" id="UP000007939">
    <property type="component" value="Chromosome"/>
</dbReference>
<evidence type="ECO:0000313" key="2">
    <source>
        <dbReference type="EMBL" id="AEC01301.1"/>
    </source>
</evidence>
<dbReference type="GO" id="GO:0005975">
    <property type="term" value="P:carbohydrate metabolic process"/>
    <property type="evidence" value="ECO:0007669"/>
    <property type="project" value="InterPro"/>
</dbReference>
<reference evidence="3" key="1">
    <citation type="submission" date="2011-04" db="EMBL/GenBank/DDBJ databases">
        <title>The complete genome of Spirochaeta coccoides DSM 17374.</title>
        <authorList>
            <person name="Lucas S."/>
            <person name="Copeland A."/>
            <person name="Lapidus A."/>
            <person name="Bruce D."/>
            <person name="Goodwin L."/>
            <person name="Pitluck S."/>
            <person name="Peters L."/>
            <person name="Kyrpides N."/>
            <person name="Mavromatis K."/>
            <person name="Pagani I."/>
            <person name="Ivanova N."/>
            <person name="Ovchinnikova G."/>
            <person name="Lu M."/>
            <person name="Detter J.C."/>
            <person name="Tapia R."/>
            <person name="Han C."/>
            <person name="Land M."/>
            <person name="Hauser L."/>
            <person name="Markowitz V."/>
            <person name="Cheng J.-F."/>
            <person name="Hugenholtz P."/>
            <person name="Woyke T."/>
            <person name="Wu D."/>
            <person name="Spring S."/>
            <person name="Schroeder M."/>
            <person name="Brambilla E."/>
            <person name="Klenk H.-P."/>
            <person name="Eisen J.A."/>
        </authorList>
    </citation>
    <scope>NUCLEOTIDE SEQUENCE [LARGE SCALE GENOMIC DNA]</scope>
    <source>
        <strain evidence="3">ATCC BAA-1237 / DSM 17374 / SPN1</strain>
    </source>
</reference>
<gene>
    <name evidence="2" type="ordered locus">Spico_0059</name>
</gene>
<dbReference type="Pfam" id="PF07470">
    <property type="entry name" value="Glyco_hydro_88"/>
    <property type="match status" value="1"/>
</dbReference>
<dbReference type="OrthoDB" id="6381507at2"/>
<dbReference type="AlphaFoldDB" id="F4GJ06"/>
<dbReference type="RefSeq" id="WP_013738697.1">
    <property type="nucleotide sequence ID" value="NC_015436.1"/>
</dbReference>
<dbReference type="GO" id="GO:0016787">
    <property type="term" value="F:hydrolase activity"/>
    <property type="evidence" value="ECO:0007669"/>
    <property type="project" value="UniProtKB-KW"/>
</dbReference>
<dbReference type="eggNOG" id="COG4225">
    <property type="taxonomic scope" value="Bacteria"/>
</dbReference>
<protein>
    <submittedName>
        <fullName evidence="2">Glycosyl hydrolase family 88</fullName>
    </submittedName>
</protein>
<dbReference type="InterPro" id="IPR010905">
    <property type="entry name" value="Glyco_hydro_88"/>
</dbReference>
<dbReference type="KEGG" id="scc:Spico_0059"/>
<dbReference type="SUPFAM" id="SSF48208">
    <property type="entry name" value="Six-hairpin glycosidases"/>
    <property type="match status" value="1"/>
</dbReference>
<sequence length="371" mass="41646">MKSESSQLLSVRMADSVRSRYLPGMMVWHYEHGLVIRAVAEVGERIGDPSFFDWAHAMYSPLVSEDGTIATYRHGEYNLDQIQAGRFLFALHDRTREKRFLLAAEKLKGQLRSQPRTLTGIFWHKEIYPWQVWLDGLYMQGPFNALYAVRNNDQGALDDLVEQMVKTSRILRDGKTGLLFHAWDESRGQRWSSPDTGLSPHIWGRALGWFIMAVIDVIGILPPGHAGRVRLEALVPGLLDPVLACQTFAGLWWQVMDVGERDGNYLETSGSAMFTYALQRAASLGLASDTARYLAAADKALDALVRTRLREEPSGELHLGGICSVAGLGGNPYRDGSFPYYIKEPVVEDDFKGVGPFILALVEQEKRRTML</sequence>
<dbReference type="HOGENOM" id="CLU_038720_1_0_12"/>
<proteinExistence type="predicted"/>
<dbReference type="STRING" id="760011.Spico_0059"/>
<organism evidence="2 3">
    <name type="scientific">Parasphaerochaeta coccoides (strain ATCC BAA-1237 / DSM 17374 / SPN1)</name>
    <name type="common">Sphaerochaeta coccoides</name>
    <dbReference type="NCBI Taxonomy" id="760011"/>
    <lineage>
        <taxon>Bacteria</taxon>
        <taxon>Pseudomonadati</taxon>
        <taxon>Spirochaetota</taxon>
        <taxon>Spirochaetia</taxon>
        <taxon>Spirochaetales</taxon>
        <taxon>Sphaerochaetaceae</taxon>
        <taxon>Parasphaerochaeta</taxon>
    </lineage>
</organism>
<dbReference type="PANTHER" id="PTHR33886">
    <property type="entry name" value="UNSATURATED RHAMNOGALACTURONAN HYDROLASE (EUROFUNG)"/>
    <property type="match status" value="1"/>
</dbReference>
<keyword evidence="1 2" id="KW-0378">Hydrolase</keyword>
<dbReference type="Gene3D" id="1.50.10.10">
    <property type="match status" value="1"/>
</dbReference>
<evidence type="ECO:0000256" key="1">
    <source>
        <dbReference type="ARBA" id="ARBA00022801"/>
    </source>
</evidence>
<dbReference type="InterPro" id="IPR052043">
    <property type="entry name" value="PolySaccharide_Degr_Enz"/>
</dbReference>
<name>F4GJ06_PARC1</name>
<dbReference type="EMBL" id="CP002659">
    <property type="protein sequence ID" value="AEC01301.1"/>
    <property type="molecule type" value="Genomic_DNA"/>
</dbReference>
<reference evidence="2 3" key="2">
    <citation type="journal article" date="2012" name="Stand. Genomic Sci.">
        <title>Complete genome sequence of the termite hindgut bacterium Spirochaeta coccoides type strain (SPN1(T)), reclassification in the genus Sphaerochaeta as Sphaerochaeta coccoides comb. nov. and emendations of the family Spirochaetaceae and the genus Sphaerochaeta.</title>
        <authorList>
            <person name="Abt B."/>
            <person name="Han C."/>
            <person name="Scheuner C."/>
            <person name="Lu M."/>
            <person name="Lapidus A."/>
            <person name="Nolan M."/>
            <person name="Lucas S."/>
            <person name="Hammon N."/>
            <person name="Deshpande S."/>
            <person name="Cheng J.F."/>
            <person name="Tapia R."/>
            <person name="Goodwin L.A."/>
            <person name="Pitluck S."/>
            <person name="Liolios K."/>
            <person name="Pagani I."/>
            <person name="Ivanova N."/>
            <person name="Mavromatis K."/>
            <person name="Mikhailova N."/>
            <person name="Huntemann M."/>
            <person name="Pati A."/>
            <person name="Chen A."/>
            <person name="Palaniappan K."/>
            <person name="Land M."/>
            <person name="Hauser L."/>
            <person name="Brambilla E.M."/>
            <person name="Rohde M."/>
            <person name="Spring S."/>
            <person name="Gronow S."/>
            <person name="Goker M."/>
            <person name="Woyke T."/>
            <person name="Bristow J."/>
            <person name="Eisen J.A."/>
            <person name="Markowitz V."/>
            <person name="Hugenholtz P."/>
            <person name="Kyrpides N.C."/>
            <person name="Klenk H.P."/>
            <person name="Detter J.C."/>
        </authorList>
    </citation>
    <scope>NUCLEOTIDE SEQUENCE [LARGE SCALE GENOMIC DNA]</scope>
    <source>
        <strain evidence="3">ATCC BAA-1237 / DSM 17374 / SPN1</strain>
    </source>
</reference>
<accession>F4GJ06</accession>
<dbReference type="InterPro" id="IPR008928">
    <property type="entry name" value="6-hairpin_glycosidase_sf"/>
</dbReference>